<proteinExistence type="inferred from homology"/>
<sequence>MDLKEKMRSGKLYDCVDDALIAEQTSCLEILYDFNQTRPSEGEKRQEILKKLFAEIGTNCYIEPPLHANWGRHVHMGNDVYVNFNLTLVDDADIHIGNNVMFGPNVVVDTAAHPIRPDIRKRQIQFNVPVTIEDNVWVGAGAIILPGVRIGENSVIGAGSVVTKDIPANVVAYGSPCRVIREIGERDMKYYFKDWEIDPELINTKI</sequence>
<dbReference type="EMBL" id="JPME01000005">
    <property type="protein sequence ID" value="KEZ91337.1"/>
    <property type="molecule type" value="Genomic_DNA"/>
</dbReference>
<evidence type="ECO:0000256" key="4">
    <source>
        <dbReference type="ARBA" id="ARBA00023315"/>
    </source>
</evidence>
<evidence type="ECO:0000256" key="2">
    <source>
        <dbReference type="ARBA" id="ARBA00022679"/>
    </source>
</evidence>
<keyword evidence="8" id="KW-1185">Reference proteome</keyword>
<comment type="caution">
    <text evidence="7">The sequence shown here is derived from an EMBL/GenBank/DDBJ whole genome shotgun (WGS) entry which is preliminary data.</text>
</comment>
<accession>A0A084JQV3</accession>
<reference evidence="7 8" key="1">
    <citation type="submission" date="2014-07" db="EMBL/GenBank/DDBJ databases">
        <title>Draft genome of Clostridium celerecrescens 152B isolated from sediments associated with methane hydrate from Krishna Godavari basin.</title>
        <authorList>
            <person name="Honkalas V.S."/>
            <person name="Dabir A.P."/>
            <person name="Arora P."/>
            <person name="Dhakephalkar P.K."/>
        </authorList>
    </citation>
    <scope>NUCLEOTIDE SEQUENCE [LARGE SCALE GENOMIC DNA]</scope>
    <source>
        <strain evidence="7 8">152B</strain>
    </source>
</reference>
<dbReference type="FunFam" id="2.160.10.10:FF:000025">
    <property type="entry name" value="Hexapeptide-repeat containing-acetyltransferase"/>
    <property type="match status" value="1"/>
</dbReference>
<keyword evidence="3" id="KW-0677">Repeat</keyword>
<name>A0A084JQV3_9FIRM</name>
<dbReference type="PROSITE" id="PS00101">
    <property type="entry name" value="HEXAPEP_TRANSFERASES"/>
    <property type="match status" value="1"/>
</dbReference>
<dbReference type="RefSeq" id="WP_038277875.1">
    <property type="nucleotide sequence ID" value="NZ_JPME01000005.1"/>
</dbReference>
<dbReference type="EC" id="2.3.1.-" evidence="5"/>
<dbReference type="InterPro" id="IPR018357">
    <property type="entry name" value="Hexapep_transf_CS"/>
</dbReference>
<dbReference type="AlphaFoldDB" id="A0A084JQV3"/>
<dbReference type="GO" id="GO:0008870">
    <property type="term" value="F:galactoside O-acetyltransferase activity"/>
    <property type="evidence" value="ECO:0007669"/>
    <property type="project" value="TreeGrafter"/>
</dbReference>
<dbReference type="Proteomes" id="UP000028525">
    <property type="component" value="Unassembled WGS sequence"/>
</dbReference>
<comment type="similarity">
    <text evidence="1 5">Belongs to the transferase hexapeptide repeat family.</text>
</comment>
<evidence type="ECO:0000259" key="6">
    <source>
        <dbReference type="SMART" id="SM01266"/>
    </source>
</evidence>
<dbReference type="InterPro" id="IPR001451">
    <property type="entry name" value="Hexapep"/>
</dbReference>
<dbReference type="Pfam" id="PF12464">
    <property type="entry name" value="Mac"/>
    <property type="match status" value="1"/>
</dbReference>
<dbReference type="PANTHER" id="PTHR43017">
    <property type="entry name" value="GALACTOSIDE O-ACETYLTRANSFERASE"/>
    <property type="match status" value="1"/>
</dbReference>
<evidence type="ECO:0000313" key="7">
    <source>
        <dbReference type="EMBL" id="KEZ91337.1"/>
    </source>
</evidence>
<evidence type="ECO:0000313" key="8">
    <source>
        <dbReference type="Proteomes" id="UP000028525"/>
    </source>
</evidence>
<dbReference type="OrthoDB" id="9801697at2"/>
<dbReference type="InterPro" id="IPR011004">
    <property type="entry name" value="Trimer_LpxA-like_sf"/>
</dbReference>
<keyword evidence="2 5" id="KW-0808">Transferase</keyword>
<dbReference type="InterPro" id="IPR024688">
    <property type="entry name" value="Mac_dom"/>
</dbReference>
<dbReference type="PANTHER" id="PTHR43017:SF1">
    <property type="entry name" value="ACETYLTRANSFERASE YJL218W-RELATED"/>
    <property type="match status" value="1"/>
</dbReference>
<dbReference type="SUPFAM" id="SSF51161">
    <property type="entry name" value="Trimeric LpxA-like enzymes"/>
    <property type="match status" value="1"/>
</dbReference>
<evidence type="ECO:0000256" key="3">
    <source>
        <dbReference type="ARBA" id="ARBA00022737"/>
    </source>
</evidence>
<organism evidence="7 8">
    <name type="scientific">Lacrimispora celerecrescens</name>
    <dbReference type="NCBI Taxonomy" id="29354"/>
    <lineage>
        <taxon>Bacteria</taxon>
        <taxon>Bacillati</taxon>
        <taxon>Bacillota</taxon>
        <taxon>Clostridia</taxon>
        <taxon>Lachnospirales</taxon>
        <taxon>Lachnospiraceae</taxon>
        <taxon>Lacrimispora</taxon>
    </lineage>
</organism>
<dbReference type="SMART" id="SM01266">
    <property type="entry name" value="Mac"/>
    <property type="match status" value="1"/>
</dbReference>
<feature type="domain" description="Maltose/galactoside acetyltransferase" evidence="6">
    <location>
        <begin position="4"/>
        <end position="58"/>
    </location>
</feature>
<keyword evidence="4 5" id="KW-0012">Acyltransferase</keyword>
<dbReference type="STRING" id="29354.IO98_03405"/>
<evidence type="ECO:0000256" key="1">
    <source>
        <dbReference type="ARBA" id="ARBA00007274"/>
    </source>
</evidence>
<evidence type="ECO:0000256" key="5">
    <source>
        <dbReference type="RuleBase" id="RU367021"/>
    </source>
</evidence>
<gene>
    <name evidence="7" type="ORF">IO98_03405</name>
</gene>
<dbReference type="Gene3D" id="2.160.10.10">
    <property type="entry name" value="Hexapeptide repeat proteins"/>
    <property type="match status" value="1"/>
</dbReference>
<dbReference type="Pfam" id="PF00132">
    <property type="entry name" value="Hexapep"/>
    <property type="match status" value="1"/>
</dbReference>
<dbReference type="CDD" id="cd03357">
    <property type="entry name" value="LbH_MAT_GAT"/>
    <property type="match status" value="1"/>
</dbReference>
<protein>
    <recommendedName>
        <fullName evidence="5">Acetyltransferase</fullName>
        <ecNumber evidence="5">2.3.1.-</ecNumber>
    </recommendedName>
</protein>
<dbReference type="InterPro" id="IPR039369">
    <property type="entry name" value="LacA-like"/>
</dbReference>